<dbReference type="AlphaFoldDB" id="A0AAW2ZHK5"/>
<reference evidence="1 2" key="1">
    <citation type="submission" date="2024-03" db="EMBL/GenBank/DDBJ databases">
        <title>The Acrasis kona genome and developmental transcriptomes reveal deep origins of eukaryotic multicellular pathways.</title>
        <authorList>
            <person name="Sheikh S."/>
            <person name="Fu C.-J."/>
            <person name="Brown M.W."/>
            <person name="Baldauf S.L."/>
        </authorList>
    </citation>
    <scope>NUCLEOTIDE SEQUENCE [LARGE SCALE GENOMIC DNA]</scope>
    <source>
        <strain evidence="1 2">ATCC MYA-3509</strain>
    </source>
</reference>
<keyword evidence="2" id="KW-1185">Reference proteome</keyword>
<name>A0AAW2ZHK5_9EUKA</name>
<sequence>MNTIKIIAAVAQFATDEIIHPLDVRFYFGLPEDLELELYTYFYDHPKNQHEAFSTFIKCSTKVLRSVKSIQQLFFIPSSIEECNIWPV</sequence>
<evidence type="ECO:0000313" key="2">
    <source>
        <dbReference type="Proteomes" id="UP001431209"/>
    </source>
</evidence>
<gene>
    <name evidence="1" type="ORF">AKO1_000654</name>
</gene>
<dbReference type="EMBL" id="JAOPGA020001495">
    <property type="protein sequence ID" value="KAL0488935.1"/>
    <property type="molecule type" value="Genomic_DNA"/>
</dbReference>
<dbReference type="Proteomes" id="UP001431209">
    <property type="component" value="Unassembled WGS sequence"/>
</dbReference>
<organism evidence="1 2">
    <name type="scientific">Acrasis kona</name>
    <dbReference type="NCBI Taxonomy" id="1008807"/>
    <lineage>
        <taxon>Eukaryota</taxon>
        <taxon>Discoba</taxon>
        <taxon>Heterolobosea</taxon>
        <taxon>Tetramitia</taxon>
        <taxon>Eutetramitia</taxon>
        <taxon>Acrasidae</taxon>
        <taxon>Acrasis</taxon>
    </lineage>
</organism>
<protein>
    <submittedName>
        <fullName evidence="1">GlgA</fullName>
    </submittedName>
</protein>
<comment type="caution">
    <text evidence="1">The sequence shown here is derived from an EMBL/GenBank/DDBJ whole genome shotgun (WGS) entry which is preliminary data.</text>
</comment>
<proteinExistence type="predicted"/>
<evidence type="ECO:0000313" key="1">
    <source>
        <dbReference type="EMBL" id="KAL0488935.1"/>
    </source>
</evidence>
<accession>A0AAW2ZHK5</accession>